<dbReference type="GO" id="GO:0016282">
    <property type="term" value="C:eukaryotic 43S preinitiation complex"/>
    <property type="evidence" value="ECO:0007669"/>
    <property type="project" value="UniProtKB-UniRule"/>
</dbReference>
<feature type="compositionally biased region" description="Basic residues" evidence="6">
    <location>
        <begin position="144"/>
        <end position="158"/>
    </location>
</feature>
<keyword evidence="3" id="KW-0694">RNA-binding</keyword>
<evidence type="ECO:0000256" key="4">
    <source>
        <dbReference type="ARBA" id="ARBA00022917"/>
    </source>
</evidence>
<reference evidence="7" key="5">
    <citation type="journal article" date="2021" name="G3 (Bethesda)">
        <title>Aegilops tauschii genome assembly Aet v5.0 features greater sequence contiguity and improved annotation.</title>
        <authorList>
            <person name="Wang L."/>
            <person name="Zhu T."/>
            <person name="Rodriguez J.C."/>
            <person name="Deal K.R."/>
            <person name="Dubcovsky J."/>
            <person name="McGuire P.E."/>
            <person name="Lux T."/>
            <person name="Spannagl M."/>
            <person name="Mayer K.F.X."/>
            <person name="Baldrich P."/>
            <person name="Meyers B.C."/>
            <person name="Huo N."/>
            <person name="Gu Y.Q."/>
            <person name="Zhou H."/>
            <person name="Devos K.M."/>
            <person name="Bennetzen J.L."/>
            <person name="Unver T."/>
            <person name="Budak H."/>
            <person name="Gulick P.J."/>
            <person name="Galiba G."/>
            <person name="Kalapos B."/>
            <person name="Nelson D.R."/>
            <person name="Li P."/>
            <person name="You F.M."/>
            <person name="Luo M.C."/>
            <person name="Dvorak J."/>
        </authorList>
    </citation>
    <scope>NUCLEOTIDE SEQUENCE [LARGE SCALE GENOMIC DNA]</scope>
    <source>
        <strain evidence="7">cv. AL8/78</strain>
    </source>
</reference>
<dbReference type="GO" id="GO:0005852">
    <property type="term" value="C:eukaryotic translation initiation factor 3 complex"/>
    <property type="evidence" value="ECO:0007669"/>
    <property type="project" value="UniProtKB-UniRule"/>
</dbReference>
<reference evidence="7" key="4">
    <citation type="submission" date="2019-03" db="UniProtKB">
        <authorList>
            <consortium name="EnsemblPlants"/>
        </authorList>
    </citation>
    <scope>IDENTIFICATION</scope>
</reference>
<keyword evidence="8" id="KW-1185">Reference proteome</keyword>
<dbReference type="PANTHER" id="PTHR12399">
    <property type="entry name" value="EUKARYOTIC TRANSLATION INITIATION FACTOR 3 SUBUNIT 7"/>
    <property type="match status" value="1"/>
</dbReference>
<comment type="subcellular location">
    <subcellularLocation>
        <location evidence="5">Cytoplasm</location>
    </subcellularLocation>
</comment>
<comment type="similarity">
    <text evidence="5">Belongs to the eIF-3 subunit D family.</text>
</comment>
<evidence type="ECO:0000256" key="2">
    <source>
        <dbReference type="ARBA" id="ARBA00022540"/>
    </source>
</evidence>
<dbReference type="HAMAP" id="MF_03003">
    <property type="entry name" value="eIF3d"/>
    <property type="match status" value="1"/>
</dbReference>
<dbReference type="GO" id="GO:0001732">
    <property type="term" value="P:formation of cytoplasmic translation initiation complex"/>
    <property type="evidence" value="ECO:0007669"/>
    <property type="project" value="UniProtKB-UniRule"/>
</dbReference>
<feature type="compositionally biased region" description="Basic and acidic residues" evidence="6">
    <location>
        <begin position="580"/>
        <end position="590"/>
    </location>
</feature>
<feature type="region of interest" description="Disordered" evidence="6">
    <location>
        <begin position="541"/>
        <end position="590"/>
    </location>
</feature>
<dbReference type="Gramene" id="AET1Gv20962700.1">
    <property type="protein sequence ID" value="AET1Gv20962700.1"/>
    <property type="gene ID" value="AET1Gv20962700"/>
</dbReference>
<dbReference type="GO" id="GO:0003743">
    <property type="term" value="F:translation initiation factor activity"/>
    <property type="evidence" value="ECO:0007669"/>
    <property type="project" value="UniProtKB-UniRule"/>
</dbReference>
<dbReference type="STRING" id="200361.A0A452ZXK7"/>
<evidence type="ECO:0000256" key="1">
    <source>
        <dbReference type="ARBA" id="ARBA00022490"/>
    </source>
</evidence>
<keyword evidence="4 5" id="KW-0648">Protein biosynthesis</keyword>
<comment type="domain">
    <text evidence="5">The RNA gate region regulates mRNA cap recognition to prevent promiscuous mRNA-binding before assembly of eif3d into the full eukaryotic translation initiation factor 3 (eIF-3) complex.</text>
</comment>
<dbReference type="InterPro" id="IPR007783">
    <property type="entry name" value="eIF3d"/>
</dbReference>
<feature type="compositionally biased region" description="Basic and acidic residues" evidence="6">
    <location>
        <begin position="124"/>
        <end position="143"/>
    </location>
</feature>
<reference evidence="8" key="1">
    <citation type="journal article" date="2014" name="Science">
        <title>Ancient hybridizations among the ancestral genomes of bread wheat.</title>
        <authorList>
            <consortium name="International Wheat Genome Sequencing Consortium,"/>
            <person name="Marcussen T."/>
            <person name="Sandve S.R."/>
            <person name="Heier L."/>
            <person name="Spannagl M."/>
            <person name="Pfeifer M."/>
            <person name="Jakobsen K.S."/>
            <person name="Wulff B.B."/>
            <person name="Steuernagel B."/>
            <person name="Mayer K.F."/>
            <person name="Olsen O.A."/>
        </authorList>
    </citation>
    <scope>NUCLEOTIDE SEQUENCE [LARGE SCALE GENOMIC DNA]</scope>
    <source>
        <strain evidence="8">cv. AL8/78</strain>
    </source>
</reference>
<keyword evidence="2 5" id="KW-0396">Initiation factor</keyword>
<dbReference type="GO" id="GO:0002191">
    <property type="term" value="P:cap-dependent translational initiation"/>
    <property type="evidence" value="ECO:0007669"/>
    <property type="project" value="UniProtKB-UniRule"/>
</dbReference>
<proteinExistence type="inferred from homology"/>
<evidence type="ECO:0000256" key="3">
    <source>
        <dbReference type="ARBA" id="ARBA00022884"/>
    </source>
</evidence>
<reference evidence="7" key="3">
    <citation type="journal article" date="2017" name="Nature">
        <title>Genome sequence of the progenitor of the wheat D genome Aegilops tauschii.</title>
        <authorList>
            <person name="Luo M.C."/>
            <person name="Gu Y.Q."/>
            <person name="Puiu D."/>
            <person name="Wang H."/>
            <person name="Twardziok S.O."/>
            <person name="Deal K.R."/>
            <person name="Huo N."/>
            <person name="Zhu T."/>
            <person name="Wang L."/>
            <person name="Wang Y."/>
            <person name="McGuire P.E."/>
            <person name="Liu S."/>
            <person name="Long H."/>
            <person name="Ramasamy R.K."/>
            <person name="Rodriguez J.C."/>
            <person name="Van S.L."/>
            <person name="Yuan L."/>
            <person name="Wang Z."/>
            <person name="Xia Z."/>
            <person name="Xiao L."/>
            <person name="Anderson O.D."/>
            <person name="Ouyang S."/>
            <person name="Liang Y."/>
            <person name="Zimin A.V."/>
            <person name="Pertea G."/>
            <person name="Qi P."/>
            <person name="Bennetzen J.L."/>
            <person name="Dai X."/>
            <person name="Dawson M.W."/>
            <person name="Muller H.G."/>
            <person name="Kugler K."/>
            <person name="Rivarola-Duarte L."/>
            <person name="Spannagl M."/>
            <person name="Mayer K.F.X."/>
            <person name="Lu F.H."/>
            <person name="Bevan M.W."/>
            <person name="Leroy P."/>
            <person name="Li P."/>
            <person name="You F.M."/>
            <person name="Sun Q."/>
            <person name="Liu Z."/>
            <person name="Lyons E."/>
            <person name="Wicker T."/>
            <person name="Salzberg S.L."/>
            <person name="Devos K.M."/>
            <person name="Dvorak J."/>
        </authorList>
    </citation>
    <scope>NUCLEOTIDE SEQUENCE [LARGE SCALE GENOMIC DNA]</scope>
    <source>
        <strain evidence="7">cv. AL8/78</strain>
    </source>
</reference>
<evidence type="ECO:0000256" key="5">
    <source>
        <dbReference type="HAMAP-Rule" id="MF_03003"/>
    </source>
</evidence>
<dbReference type="GO" id="GO:0033290">
    <property type="term" value="C:eukaryotic 48S preinitiation complex"/>
    <property type="evidence" value="ECO:0007669"/>
    <property type="project" value="UniProtKB-UniRule"/>
</dbReference>
<accession>A0A452ZXK7</accession>
<dbReference type="Proteomes" id="UP000015105">
    <property type="component" value="Chromosome 1D"/>
</dbReference>
<dbReference type="GO" id="GO:0098808">
    <property type="term" value="F:mRNA cap binding"/>
    <property type="evidence" value="ECO:0007669"/>
    <property type="project" value="UniProtKB-UniRule"/>
</dbReference>
<feature type="region of interest" description="Disordered" evidence="6">
    <location>
        <begin position="98"/>
        <end position="169"/>
    </location>
</feature>
<dbReference type="AlphaFoldDB" id="A0A452ZXK7"/>
<sequence length="590" mass="65804">ATMGFDVGVVPFNPDGWGPPDAPGAAPLLGGAVATASIPFAPFSRSDKLGRIADWTRNPGHPGAHGHHAAAASRDSVFDFSSADDSLAAAAEDSSFSLVDAKPPPKHPRFGPKWRFNQRPQLPQRRDEEVEAKRREAEKERARRERHYQNHRSHHHQGFRGNQQNTAKPSVDIQPDWTILEQIPFANFTKLSFAVNDQPEDLLVCGAVDSYDRAYDRVNPKTARRLERFKNRQFFKITTTDDPIIRRLAEEDKATVFATDAILAALMCTPRSILSWDIVVQRVGNKLFFDKREGSQLDLLTVNETAQEQLPENKDDINSAPALAVEATYINQNFSQQVLVRDGEKVTFDEPNPFASENEEAAPVCYRYRRWKLDDDISIIARCEVHAAGVDPSGARQFLTLNALNEFDPKITGVDWKQKLESQRGAVLATELKNNANKLARWTAQALLSGADMMKLGYVSRVHPRDHFNHSILTVMGYKPRDFATQINLNTANMWGIVKSIVDICMKFEEGKYVLVKDPAKPQMRIYQVPNDAFENDYVEEPLPEEEQIRPATDDVDATAQEMDAAAEAEANKATTQGGDGEKSADAAAA</sequence>
<organism evidence="7 8">
    <name type="scientific">Aegilops tauschii subsp. strangulata</name>
    <name type="common">Goatgrass</name>
    <dbReference type="NCBI Taxonomy" id="200361"/>
    <lineage>
        <taxon>Eukaryota</taxon>
        <taxon>Viridiplantae</taxon>
        <taxon>Streptophyta</taxon>
        <taxon>Embryophyta</taxon>
        <taxon>Tracheophyta</taxon>
        <taxon>Spermatophyta</taxon>
        <taxon>Magnoliopsida</taxon>
        <taxon>Liliopsida</taxon>
        <taxon>Poales</taxon>
        <taxon>Poaceae</taxon>
        <taxon>BOP clade</taxon>
        <taxon>Pooideae</taxon>
        <taxon>Triticodae</taxon>
        <taxon>Triticeae</taxon>
        <taxon>Triticinae</taxon>
        <taxon>Aegilops</taxon>
    </lineage>
</organism>
<reference evidence="8" key="2">
    <citation type="journal article" date="2017" name="Nat. Plants">
        <title>The Aegilops tauschii genome reveals multiple impacts of transposons.</title>
        <authorList>
            <person name="Zhao G."/>
            <person name="Zou C."/>
            <person name="Li K."/>
            <person name="Wang K."/>
            <person name="Li T."/>
            <person name="Gao L."/>
            <person name="Zhang X."/>
            <person name="Wang H."/>
            <person name="Yang Z."/>
            <person name="Liu X."/>
            <person name="Jiang W."/>
            <person name="Mao L."/>
            <person name="Kong X."/>
            <person name="Jiao Y."/>
            <person name="Jia J."/>
        </authorList>
    </citation>
    <scope>NUCLEOTIDE SEQUENCE [LARGE SCALE GENOMIC DNA]</scope>
    <source>
        <strain evidence="8">cv. AL8/78</strain>
    </source>
</reference>
<feature type="compositionally biased region" description="Low complexity" evidence="6">
    <location>
        <begin position="558"/>
        <end position="576"/>
    </location>
</feature>
<dbReference type="EnsemblPlants" id="AET1Gv20962700.1">
    <property type="protein sequence ID" value="AET1Gv20962700.1"/>
    <property type="gene ID" value="AET1Gv20962700"/>
</dbReference>
<evidence type="ECO:0000313" key="7">
    <source>
        <dbReference type="EnsemblPlants" id="AET1Gv20962700.1"/>
    </source>
</evidence>
<dbReference type="PANTHER" id="PTHR12399:SF3">
    <property type="entry name" value="EUKARYOTIC TRANSLATION INITIATION FACTOR 3 SUBUNIT D"/>
    <property type="match status" value="1"/>
</dbReference>
<comment type="subunit">
    <text evidence="5">Component of the eukaryotic translation initiation factor 3 (eIF-3) complex.</text>
</comment>
<name>A0A452ZXK7_AEGTS</name>
<evidence type="ECO:0000313" key="8">
    <source>
        <dbReference type="Proteomes" id="UP000015105"/>
    </source>
</evidence>
<dbReference type="PIRSF" id="PIRSF016281">
    <property type="entry name" value="EIF-3_zeta"/>
    <property type="match status" value="1"/>
</dbReference>
<keyword evidence="1 5" id="KW-0963">Cytoplasm</keyword>
<protein>
    <recommendedName>
        <fullName evidence="5">Eukaryotic translation initiation factor 3 subunit D</fullName>
        <shortName evidence="5">eIF3d</shortName>
    </recommendedName>
    <alternativeName>
        <fullName evidence="5">Eukaryotic translation initiation factor 3 subunit 7</fullName>
    </alternativeName>
    <alternativeName>
        <fullName evidence="5">eIF-3-zeta</fullName>
    </alternativeName>
</protein>
<feature type="region of interest" description="RNA gate" evidence="5">
    <location>
        <begin position="296"/>
        <end position="310"/>
    </location>
</feature>
<evidence type="ECO:0000256" key="6">
    <source>
        <dbReference type="SAM" id="MobiDB-lite"/>
    </source>
</evidence>
<dbReference type="Pfam" id="PF05091">
    <property type="entry name" value="eIF-3_zeta"/>
    <property type="match status" value="1"/>
</dbReference>
<comment type="function">
    <text evidence="5">mRNA cap-binding component of the eukaryotic translation initiation factor 3 (eIF-3) complex, which is involved in protein synthesis of a specialized repertoire of mRNAs and, together with other initiation factors, stimulates binding of mRNA and methionyl-tRNAi to the 40S ribosome. The eIF-3 complex specifically targets and initiates translation of a subset of mRNAs involved in cell proliferation. In the eIF-3 complex, eif3d specifically recognizes and binds the 7-methylguanosine cap of a subset of mRNAs.</text>
</comment>